<evidence type="ECO:0000313" key="1">
    <source>
        <dbReference type="EMBL" id="SKA97893.1"/>
    </source>
</evidence>
<dbReference type="InterPro" id="IPR042099">
    <property type="entry name" value="ANL_N_sf"/>
</dbReference>
<dbReference type="RefSeq" id="WP_078813836.1">
    <property type="nucleotide sequence ID" value="NZ_FUYE01000008.1"/>
</dbReference>
<dbReference type="OrthoDB" id="179194at2"/>
<sequence length="353" mass="40352">MTPEEAQAQLDQQVRETIQWHFSPETGCPFWLDFAKKNFDPRGVVNSFADLIAKFDHFQDESLRDLQPEVWVPAAFKGKPFNIFETGGTTGMPKQRIGWNDYKTDYEEFSGKISDEHFPPGGAWLMVGPTGPRRLRLAIEHLANFRGSSCYFIDLDPRFVKKLISNKQFDVARQYMDHVVDQATLILKNRKVTGLFTTPKLLEALAEKVDLYDAGIRGAFVGGTTMTPQYVRFMVEEVLEGRIGFYPTYGNTLMGLAASVPITPEDQFSVTYYAPQPRAVLRVVDPKNTAQVVDYDTWGRVELTTLTKEFFMPRFLERDEAIRRRPRNQYAWDGVADVRPFGAMEKTIVEGVY</sequence>
<name>A0A1T4Y888_9BACT</name>
<protein>
    <recommendedName>
        <fullName evidence="3">AMP-binding enzyme</fullName>
    </recommendedName>
</protein>
<reference evidence="2" key="1">
    <citation type="submission" date="2017-02" db="EMBL/GenBank/DDBJ databases">
        <authorList>
            <person name="Varghese N."/>
            <person name="Submissions S."/>
        </authorList>
    </citation>
    <scope>NUCLEOTIDE SEQUENCE [LARGE SCALE GENOMIC DNA]</scope>
    <source>
        <strain evidence="2">ATCC 700200</strain>
    </source>
</reference>
<proteinExistence type="predicted"/>
<dbReference type="SUPFAM" id="SSF56801">
    <property type="entry name" value="Acetyl-CoA synthetase-like"/>
    <property type="match status" value="1"/>
</dbReference>
<evidence type="ECO:0008006" key="3">
    <source>
        <dbReference type="Google" id="ProtNLM"/>
    </source>
</evidence>
<keyword evidence="2" id="KW-1185">Reference proteome</keyword>
<evidence type="ECO:0000313" key="2">
    <source>
        <dbReference type="Proteomes" id="UP000190774"/>
    </source>
</evidence>
<dbReference type="STRING" id="48467.SAMN02745166_02639"/>
<organism evidence="1 2">
    <name type="scientific">Prosthecobacter debontii</name>
    <dbReference type="NCBI Taxonomy" id="48467"/>
    <lineage>
        <taxon>Bacteria</taxon>
        <taxon>Pseudomonadati</taxon>
        <taxon>Verrucomicrobiota</taxon>
        <taxon>Verrucomicrobiia</taxon>
        <taxon>Verrucomicrobiales</taxon>
        <taxon>Verrucomicrobiaceae</taxon>
        <taxon>Prosthecobacter</taxon>
    </lineage>
</organism>
<dbReference type="AlphaFoldDB" id="A0A1T4Y888"/>
<dbReference type="Gene3D" id="3.40.50.12780">
    <property type="entry name" value="N-terminal domain of ligase-like"/>
    <property type="match status" value="1"/>
</dbReference>
<dbReference type="Proteomes" id="UP000190774">
    <property type="component" value="Unassembled WGS sequence"/>
</dbReference>
<dbReference type="EMBL" id="FUYE01000008">
    <property type="protein sequence ID" value="SKA97893.1"/>
    <property type="molecule type" value="Genomic_DNA"/>
</dbReference>
<accession>A0A1T4Y888</accession>
<gene>
    <name evidence="1" type="ORF">SAMN02745166_02639</name>
</gene>